<proteinExistence type="predicted"/>
<feature type="transmembrane region" description="Helical" evidence="1">
    <location>
        <begin position="140"/>
        <end position="158"/>
    </location>
</feature>
<feature type="transmembrane region" description="Helical" evidence="1">
    <location>
        <begin position="210"/>
        <end position="228"/>
    </location>
</feature>
<feature type="transmembrane region" description="Helical" evidence="1">
    <location>
        <begin position="77"/>
        <end position="96"/>
    </location>
</feature>
<comment type="caution">
    <text evidence="2">The sequence shown here is derived from an EMBL/GenBank/DDBJ whole genome shotgun (WGS) entry which is preliminary data.</text>
</comment>
<feature type="transmembrane region" description="Helical" evidence="1">
    <location>
        <begin position="108"/>
        <end position="128"/>
    </location>
</feature>
<sequence>MDEFFKNYFYILNTSFELIAALTAVFTYKKYKHTAIKYFAYFLVYVVVCEALTLYTFLIKDGILNFLEGTVFQKNYWFVNLYWGIGAPLFFMFFYLKLFNSIKIKKIVRALIPLFLISSIGTIVFNVEDYLNNYVVSNDILGALIILFVVTVYFYEILQSDKIITFHKSIYFYISSTVFIWVLITTPLVFYDMYFTTADWSFIILKYQFFLFSNMFMYLTFSLALLCCKPEKR</sequence>
<reference evidence="2 3" key="1">
    <citation type="submission" date="2024-09" db="EMBL/GenBank/DDBJ databases">
        <authorList>
            <person name="Sun Q."/>
            <person name="Mori K."/>
        </authorList>
    </citation>
    <scope>NUCLEOTIDE SEQUENCE [LARGE SCALE GENOMIC DNA]</scope>
    <source>
        <strain evidence="2 3">CECT 8286</strain>
    </source>
</reference>
<gene>
    <name evidence="2" type="ORF">ACFFVB_16670</name>
</gene>
<keyword evidence="3" id="KW-1185">Reference proteome</keyword>
<protein>
    <recommendedName>
        <fullName evidence="4">Histidine kinase N-terminal 7TM region domain-containing protein</fullName>
    </recommendedName>
</protein>
<feature type="transmembrane region" description="Helical" evidence="1">
    <location>
        <begin position="7"/>
        <end position="26"/>
    </location>
</feature>
<dbReference type="Proteomes" id="UP001589605">
    <property type="component" value="Unassembled WGS sequence"/>
</dbReference>
<dbReference type="RefSeq" id="WP_382384363.1">
    <property type="nucleotide sequence ID" value="NZ_JBHMEZ010000031.1"/>
</dbReference>
<name>A0ABV5F5P9_9FLAO</name>
<feature type="transmembrane region" description="Helical" evidence="1">
    <location>
        <begin position="170"/>
        <end position="190"/>
    </location>
</feature>
<keyword evidence="1" id="KW-0472">Membrane</keyword>
<organism evidence="2 3">
    <name type="scientific">Formosa undariae</name>
    <dbReference type="NCBI Taxonomy" id="1325436"/>
    <lineage>
        <taxon>Bacteria</taxon>
        <taxon>Pseudomonadati</taxon>
        <taxon>Bacteroidota</taxon>
        <taxon>Flavobacteriia</taxon>
        <taxon>Flavobacteriales</taxon>
        <taxon>Flavobacteriaceae</taxon>
        <taxon>Formosa</taxon>
    </lineage>
</organism>
<keyword evidence="1" id="KW-0812">Transmembrane</keyword>
<evidence type="ECO:0000313" key="2">
    <source>
        <dbReference type="EMBL" id="MFB9054725.1"/>
    </source>
</evidence>
<accession>A0ABV5F5P9</accession>
<evidence type="ECO:0000313" key="3">
    <source>
        <dbReference type="Proteomes" id="UP001589605"/>
    </source>
</evidence>
<evidence type="ECO:0000256" key="1">
    <source>
        <dbReference type="SAM" id="Phobius"/>
    </source>
</evidence>
<evidence type="ECO:0008006" key="4">
    <source>
        <dbReference type="Google" id="ProtNLM"/>
    </source>
</evidence>
<keyword evidence="1" id="KW-1133">Transmembrane helix</keyword>
<dbReference type="EMBL" id="JBHMEZ010000031">
    <property type="protein sequence ID" value="MFB9054725.1"/>
    <property type="molecule type" value="Genomic_DNA"/>
</dbReference>
<feature type="transmembrane region" description="Helical" evidence="1">
    <location>
        <begin position="38"/>
        <end position="57"/>
    </location>
</feature>